<sequence>MRGKSGLRLRPSKGFGLAGLQTLRSTIVPPGIRWCLESIAWEISKATSGGNTRCRLYIDRGNEKQFLDEQLNPVDNWLYTRNENDWLYPGERLALEIDEGQAATKATLNATGYREVCKE</sequence>
<name>A0A0F9T922_9ZZZZ</name>
<protein>
    <submittedName>
        <fullName evidence="1">Uncharacterized protein</fullName>
    </submittedName>
</protein>
<gene>
    <name evidence="1" type="ORF">LCGC14_0758400</name>
</gene>
<organism evidence="1">
    <name type="scientific">marine sediment metagenome</name>
    <dbReference type="NCBI Taxonomy" id="412755"/>
    <lineage>
        <taxon>unclassified sequences</taxon>
        <taxon>metagenomes</taxon>
        <taxon>ecological metagenomes</taxon>
    </lineage>
</organism>
<evidence type="ECO:0000313" key="1">
    <source>
        <dbReference type="EMBL" id="KKN37953.1"/>
    </source>
</evidence>
<dbReference type="AlphaFoldDB" id="A0A0F9T922"/>
<comment type="caution">
    <text evidence="1">The sequence shown here is derived from an EMBL/GenBank/DDBJ whole genome shotgun (WGS) entry which is preliminary data.</text>
</comment>
<accession>A0A0F9T922</accession>
<reference evidence="1" key="1">
    <citation type="journal article" date="2015" name="Nature">
        <title>Complex archaea that bridge the gap between prokaryotes and eukaryotes.</title>
        <authorList>
            <person name="Spang A."/>
            <person name="Saw J.H."/>
            <person name="Jorgensen S.L."/>
            <person name="Zaremba-Niedzwiedzka K."/>
            <person name="Martijn J."/>
            <person name="Lind A.E."/>
            <person name="van Eijk R."/>
            <person name="Schleper C."/>
            <person name="Guy L."/>
            <person name="Ettema T.J."/>
        </authorList>
    </citation>
    <scope>NUCLEOTIDE SEQUENCE</scope>
</reference>
<proteinExistence type="predicted"/>
<dbReference type="EMBL" id="LAZR01001860">
    <property type="protein sequence ID" value="KKN37953.1"/>
    <property type="molecule type" value="Genomic_DNA"/>
</dbReference>